<dbReference type="Gene3D" id="3.40.50.1820">
    <property type="entry name" value="alpha/beta hydrolase"/>
    <property type="match status" value="1"/>
</dbReference>
<reference evidence="4" key="1">
    <citation type="submission" date="2018-09" db="EMBL/GenBank/DDBJ databases">
        <authorList>
            <person name="Kim I."/>
        </authorList>
    </citation>
    <scope>NUCLEOTIDE SEQUENCE [LARGE SCALE GENOMIC DNA]</scope>
    <source>
        <strain evidence="4">DD4a</strain>
    </source>
</reference>
<feature type="domain" description="Alpha/beta hydrolase fold-3" evidence="2">
    <location>
        <begin position="76"/>
        <end position="287"/>
    </location>
</feature>
<accession>A0A3A1TU73</accession>
<evidence type="ECO:0000256" key="1">
    <source>
        <dbReference type="ARBA" id="ARBA00022801"/>
    </source>
</evidence>
<dbReference type="RefSeq" id="WP_119483707.1">
    <property type="nucleotide sequence ID" value="NZ_QXTG01000003.1"/>
</dbReference>
<dbReference type="InterPro" id="IPR013094">
    <property type="entry name" value="AB_hydrolase_3"/>
</dbReference>
<dbReference type="Proteomes" id="UP000265742">
    <property type="component" value="Unassembled WGS sequence"/>
</dbReference>
<gene>
    <name evidence="3" type="ORF">D1781_17105</name>
</gene>
<name>A0A3A1TU73_9MICO</name>
<dbReference type="InterPro" id="IPR050300">
    <property type="entry name" value="GDXG_lipolytic_enzyme"/>
</dbReference>
<evidence type="ECO:0000313" key="4">
    <source>
        <dbReference type="Proteomes" id="UP000265742"/>
    </source>
</evidence>
<dbReference type="SUPFAM" id="SSF53474">
    <property type="entry name" value="alpha/beta-Hydrolases"/>
    <property type="match status" value="1"/>
</dbReference>
<dbReference type="InterPro" id="IPR029058">
    <property type="entry name" value="AB_hydrolase_fold"/>
</dbReference>
<keyword evidence="1 3" id="KW-0378">Hydrolase</keyword>
<protein>
    <submittedName>
        <fullName evidence="3">Alpha/beta hydrolase</fullName>
    </submittedName>
</protein>
<dbReference type="PANTHER" id="PTHR48081">
    <property type="entry name" value="AB HYDROLASE SUPERFAMILY PROTEIN C4A8.06C"/>
    <property type="match status" value="1"/>
</dbReference>
<evidence type="ECO:0000259" key="2">
    <source>
        <dbReference type="Pfam" id="PF07859"/>
    </source>
</evidence>
<evidence type="ECO:0000313" key="3">
    <source>
        <dbReference type="EMBL" id="RIX26631.1"/>
    </source>
</evidence>
<dbReference type="GO" id="GO:0016787">
    <property type="term" value="F:hydrolase activity"/>
    <property type="evidence" value="ECO:0007669"/>
    <property type="project" value="UniProtKB-KW"/>
</dbReference>
<dbReference type="PANTHER" id="PTHR48081:SF8">
    <property type="entry name" value="ALPHA_BETA HYDROLASE FOLD-3 DOMAIN-CONTAINING PROTEIN-RELATED"/>
    <property type="match status" value="1"/>
</dbReference>
<organism evidence="3 4">
    <name type="scientific">Amnibacterium setariae</name>
    <dbReference type="NCBI Taxonomy" id="2306585"/>
    <lineage>
        <taxon>Bacteria</taxon>
        <taxon>Bacillati</taxon>
        <taxon>Actinomycetota</taxon>
        <taxon>Actinomycetes</taxon>
        <taxon>Micrococcales</taxon>
        <taxon>Microbacteriaceae</taxon>
        <taxon>Amnibacterium</taxon>
    </lineage>
</organism>
<dbReference type="EMBL" id="QXTG01000003">
    <property type="protein sequence ID" value="RIX26631.1"/>
    <property type="molecule type" value="Genomic_DNA"/>
</dbReference>
<dbReference type="Pfam" id="PF07859">
    <property type="entry name" value="Abhydrolase_3"/>
    <property type="match status" value="1"/>
</dbReference>
<dbReference type="AlphaFoldDB" id="A0A3A1TU73"/>
<proteinExistence type="predicted"/>
<dbReference type="OrthoDB" id="3181909at2"/>
<comment type="caution">
    <text evidence="3">The sequence shown here is derived from an EMBL/GenBank/DDBJ whole genome shotgun (WGS) entry which is preliminary data.</text>
</comment>
<sequence>MPVHPLIAARFPLIADVAPGTPTELLPEEALRFGEPYGEHAPPAVAVEERTIDGPHGPIRVRVYRAADLERGARSLLWAHGGGFVSGDLDMPEAHVVSLELASRLRGVVVSVEYRLAGETVHHPIPVDDVEAAWRWLLRSAAELGIDPARASLGGASAGAFLASAAALRTTGSAEAPASVLLAYPALHFPNPAVEDALAAELRELPPSLRFFPQVVLAIFQTYLGRITDIPAAETPGLADLTGFPPTRIVVSEYDDLRGSGELFALQLASRGVPAALTVAEGMLHGHLNIAPVAELPEVARSLDFLAAE</sequence>
<keyword evidence="4" id="KW-1185">Reference proteome</keyword>